<name>A0ABW4X376_9BACT</name>
<gene>
    <name evidence="7" type="ORF">ACFSKU_17150</name>
</gene>
<dbReference type="PROSITE" id="PS51296">
    <property type="entry name" value="RIESKE"/>
    <property type="match status" value="1"/>
</dbReference>
<evidence type="ECO:0000256" key="4">
    <source>
        <dbReference type="ARBA" id="ARBA00023014"/>
    </source>
</evidence>
<evidence type="ECO:0000256" key="5">
    <source>
        <dbReference type="ARBA" id="ARBA00023157"/>
    </source>
</evidence>
<evidence type="ECO:0000256" key="3">
    <source>
        <dbReference type="ARBA" id="ARBA00023004"/>
    </source>
</evidence>
<keyword evidence="8" id="KW-1185">Reference proteome</keyword>
<dbReference type="InterPro" id="IPR036922">
    <property type="entry name" value="Rieske_2Fe-2S_sf"/>
</dbReference>
<evidence type="ECO:0000256" key="2">
    <source>
        <dbReference type="ARBA" id="ARBA00022723"/>
    </source>
</evidence>
<dbReference type="Pfam" id="PF01266">
    <property type="entry name" value="DAO"/>
    <property type="match status" value="1"/>
</dbReference>
<evidence type="ECO:0000259" key="6">
    <source>
        <dbReference type="PROSITE" id="PS51296"/>
    </source>
</evidence>
<comment type="caution">
    <text evidence="7">The sequence shown here is derived from an EMBL/GenBank/DDBJ whole genome shotgun (WGS) entry which is preliminary data.</text>
</comment>
<dbReference type="Proteomes" id="UP001597369">
    <property type="component" value="Unassembled WGS sequence"/>
</dbReference>
<dbReference type="CDD" id="cd03477">
    <property type="entry name" value="Rieske_YhfW_C"/>
    <property type="match status" value="1"/>
</dbReference>
<dbReference type="RefSeq" id="WP_229958946.1">
    <property type="nucleotide sequence ID" value="NZ_JAJJWI010000004.1"/>
</dbReference>
<dbReference type="PANTHER" id="PTHR13847">
    <property type="entry name" value="SARCOSINE DEHYDROGENASE-RELATED"/>
    <property type="match status" value="1"/>
</dbReference>
<evidence type="ECO:0000256" key="1">
    <source>
        <dbReference type="ARBA" id="ARBA00022714"/>
    </source>
</evidence>
<evidence type="ECO:0000313" key="7">
    <source>
        <dbReference type="EMBL" id="MFD2068620.1"/>
    </source>
</evidence>
<keyword evidence="2" id="KW-0479">Metal-binding</keyword>
<dbReference type="InterPro" id="IPR005805">
    <property type="entry name" value="Rieske_Fe-S_prot_C"/>
</dbReference>
<feature type="domain" description="Rieske" evidence="6">
    <location>
        <begin position="419"/>
        <end position="510"/>
    </location>
</feature>
<dbReference type="InterPro" id="IPR038010">
    <property type="entry name" value="YhfW_C"/>
</dbReference>
<dbReference type="Gene3D" id="2.102.10.10">
    <property type="entry name" value="Rieske [2Fe-2S] iron-sulphur domain"/>
    <property type="match status" value="1"/>
</dbReference>
<keyword evidence="5" id="KW-1015">Disulfide bond</keyword>
<dbReference type="Gene3D" id="3.30.9.10">
    <property type="entry name" value="D-Amino Acid Oxidase, subunit A, domain 2"/>
    <property type="match status" value="1"/>
</dbReference>
<dbReference type="InterPro" id="IPR017941">
    <property type="entry name" value="Rieske_2Fe-2S"/>
</dbReference>
<dbReference type="InterPro" id="IPR036188">
    <property type="entry name" value="FAD/NAD-bd_sf"/>
</dbReference>
<dbReference type="EMBL" id="JBHUHV010000054">
    <property type="protein sequence ID" value="MFD2068620.1"/>
    <property type="molecule type" value="Genomic_DNA"/>
</dbReference>
<dbReference type="InterPro" id="IPR006076">
    <property type="entry name" value="FAD-dep_OxRdtase"/>
</dbReference>
<evidence type="ECO:0000313" key="8">
    <source>
        <dbReference type="Proteomes" id="UP001597369"/>
    </source>
</evidence>
<dbReference type="Pfam" id="PF00355">
    <property type="entry name" value="Rieske"/>
    <property type="match status" value="1"/>
</dbReference>
<keyword evidence="4" id="KW-0411">Iron-sulfur</keyword>
<keyword evidence="1" id="KW-0001">2Fe-2S</keyword>
<dbReference type="PANTHER" id="PTHR13847:SF274">
    <property type="entry name" value="RIESKE 2FE-2S IRON-SULFUR PROTEIN YHFW-RELATED"/>
    <property type="match status" value="1"/>
</dbReference>
<proteinExistence type="predicted"/>
<protein>
    <submittedName>
        <fullName evidence="7">FAD-dependent oxidoreductase</fullName>
    </submittedName>
</protein>
<dbReference type="Gene3D" id="3.50.50.60">
    <property type="entry name" value="FAD/NAD(P)-binding domain"/>
    <property type="match status" value="1"/>
</dbReference>
<accession>A0ABW4X376</accession>
<sequence>MAVDHITQALWSATTAFKTYPSLSGDLEVDVAIVGAGITGISTAYSLVKAGKKVAVLEALKVGSGTTGSSTGNLYAPIDERLYTIASKHSEETMRAVATSRTAAIDFIEQRVLEFNIDCEFNRVPWYLFSEPGNDLMAQVGKEREAAEKAGLPVTGEAPASFPFKVESMANIAHQAQFNPLKYVQGLAAAIAGDNCLLFEGTKVMDVEDGEPCVVQTERGKVTAKQVIMATHSPKGIYAVHTAMEPYREYAMAVRLKGASPAGGVYWHVQQMQHYSVRPYSNEQGNFLLILGEAHKVGHKEHNEENFLKLEEYLKAHFDVDHIVYKWAAQNYKPADALPYIGTSPLQNNTYIATGFAADGLVYGTLSGMIISDIIAGKENEWAKLYDPTRFTPIASAPKFAKENIDVAFHLVKDFLFYGETDQLKEIRAGEGKTIEIDDEKLAAYRDEEGQLHVVSSICPHMGCVVHFNNAEKSWDCPCHGSRFSIEGEVLEGPAYHNLAKPKATNDTEE</sequence>
<dbReference type="SUPFAM" id="SSF50022">
    <property type="entry name" value="ISP domain"/>
    <property type="match status" value="1"/>
</dbReference>
<dbReference type="SUPFAM" id="SSF51905">
    <property type="entry name" value="FAD/NAD(P)-binding domain"/>
    <property type="match status" value="1"/>
</dbReference>
<organism evidence="7 8">
    <name type="scientific">Pontibacter silvestris</name>
    <dbReference type="NCBI Taxonomy" id="2305183"/>
    <lineage>
        <taxon>Bacteria</taxon>
        <taxon>Pseudomonadati</taxon>
        <taxon>Bacteroidota</taxon>
        <taxon>Cytophagia</taxon>
        <taxon>Cytophagales</taxon>
        <taxon>Hymenobacteraceae</taxon>
        <taxon>Pontibacter</taxon>
    </lineage>
</organism>
<reference evidence="8" key="1">
    <citation type="journal article" date="2019" name="Int. J. Syst. Evol. Microbiol.">
        <title>The Global Catalogue of Microorganisms (GCM) 10K type strain sequencing project: providing services to taxonomists for standard genome sequencing and annotation.</title>
        <authorList>
            <consortium name="The Broad Institute Genomics Platform"/>
            <consortium name="The Broad Institute Genome Sequencing Center for Infectious Disease"/>
            <person name="Wu L."/>
            <person name="Ma J."/>
        </authorList>
    </citation>
    <scope>NUCLEOTIDE SEQUENCE [LARGE SCALE GENOMIC DNA]</scope>
    <source>
        <strain evidence="8">JCM 16545</strain>
    </source>
</reference>
<keyword evidence="3" id="KW-0408">Iron</keyword>
<dbReference type="PRINTS" id="PR00162">
    <property type="entry name" value="RIESKE"/>
</dbReference>